<dbReference type="FunFam" id="3.40.640.10:FF:000035">
    <property type="entry name" value="O-succinylhomoserine sulfhydrylase"/>
    <property type="match status" value="1"/>
</dbReference>
<evidence type="ECO:0000256" key="5">
    <source>
        <dbReference type="PIRSR" id="PIRSR001434-2"/>
    </source>
</evidence>
<sequence length="454" mass="47330">MTGFATRQVHSGAGPDSAQRARATPIYQTAAYTFDDTDHAEGIFSLTTPGNLYSRTGNPTSAVLEQRLAALEGGVAAVATASGQSAVALALLALAGAGDHVVAATSLYGGTFDLLDETFADLGIRTTFVDPDDEDAWRRAVEPRTRAFFAESIGNPRGDVLDVELVAGIAHDAGVPLVVDSTLASPYLLRPIEHGADVVVHSTTKLLGGHGTALGGIVVDGGTFDFGAEPARWPRLTAPYRRYGGLVLWDRFGAEGGAYAALVRTRYLHDLGPSSTPFTSFLLLQGVETLDVRVERQVASTLEIARVLEGLPGIEAVHYAGLTSSPWHALAQRYLPRGAGAVLAFDVAGGAEQARAVVDGLRLFSHVANIGDVRSLAIHPATTTHSHLEPADQAAAGVRPSTVRLSVGLESVADLVADLTAAVAASHVRPDAREPARAPALAPARTPATIGEAR</sequence>
<dbReference type="EMBL" id="JABCJJ010000013">
    <property type="protein sequence ID" value="NMR20504.1"/>
    <property type="molecule type" value="Genomic_DNA"/>
</dbReference>
<dbReference type="NCBIfam" id="TIGR01326">
    <property type="entry name" value="OAH_OAS_sulfhy"/>
    <property type="match status" value="1"/>
</dbReference>
<dbReference type="PANTHER" id="PTHR43797">
    <property type="entry name" value="HOMOCYSTEINE/CYSTEINE SYNTHASE"/>
    <property type="match status" value="1"/>
</dbReference>
<comment type="cofactor">
    <cofactor evidence="1 6">
        <name>pyridoxal 5'-phosphate</name>
        <dbReference type="ChEBI" id="CHEBI:597326"/>
    </cofactor>
</comment>
<accession>A0A7Y0QI34</accession>
<keyword evidence="4 5" id="KW-0663">Pyridoxal phosphate</keyword>
<dbReference type="GO" id="GO:0003961">
    <property type="term" value="F:O-acetylhomoserine aminocarboxypropyltransferase activity"/>
    <property type="evidence" value="ECO:0007669"/>
    <property type="project" value="TreeGrafter"/>
</dbReference>
<evidence type="ECO:0000256" key="4">
    <source>
        <dbReference type="ARBA" id="ARBA00022898"/>
    </source>
</evidence>
<feature type="modified residue" description="N6-(pyridoxal phosphate)lysine" evidence="5">
    <location>
        <position position="205"/>
    </location>
</feature>
<dbReference type="GO" id="GO:0019346">
    <property type="term" value="P:transsulfuration"/>
    <property type="evidence" value="ECO:0007669"/>
    <property type="project" value="InterPro"/>
</dbReference>
<keyword evidence="9" id="KW-1185">Reference proteome</keyword>
<evidence type="ECO:0000313" key="9">
    <source>
        <dbReference type="Proteomes" id="UP000562124"/>
    </source>
</evidence>
<dbReference type="GO" id="GO:0004124">
    <property type="term" value="F:cysteine synthase activity"/>
    <property type="evidence" value="ECO:0007669"/>
    <property type="project" value="TreeGrafter"/>
</dbReference>
<dbReference type="Gene3D" id="3.40.640.10">
    <property type="entry name" value="Type I PLP-dependent aspartate aminotransferase-like (Major domain)"/>
    <property type="match status" value="1"/>
</dbReference>
<dbReference type="GO" id="GO:0005737">
    <property type="term" value="C:cytoplasm"/>
    <property type="evidence" value="ECO:0007669"/>
    <property type="project" value="TreeGrafter"/>
</dbReference>
<dbReference type="Proteomes" id="UP000562124">
    <property type="component" value="Unassembled WGS sequence"/>
</dbReference>
<evidence type="ECO:0000256" key="1">
    <source>
        <dbReference type="ARBA" id="ARBA00001933"/>
    </source>
</evidence>
<dbReference type="CDD" id="cd00614">
    <property type="entry name" value="CGS_like"/>
    <property type="match status" value="1"/>
</dbReference>
<dbReference type="RefSeq" id="WP_169324884.1">
    <property type="nucleotide sequence ID" value="NZ_JABCJJ010000013.1"/>
</dbReference>
<evidence type="ECO:0000256" key="3">
    <source>
        <dbReference type="ARBA" id="ARBA00022679"/>
    </source>
</evidence>
<dbReference type="AlphaFoldDB" id="A0A7Y0QI34"/>
<organism evidence="8 9">
    <name type="scientific">Cellulomonas fimi</name>
    <dbReference type="NCBI Taxonomy" id="1708"/>
    <lineage>
        <taxon>Bacteria</taxon>
        <taxon>Bacillati</taxon>
        <taxon>Actinomycetota</taxon>
        <taxon>Actinomycetes</taxon>
        <taxon>Micrococcales</taxon>
        <taxon>Cellulomonadaceae</taxon>
        <taxon>Cellulomonas</taxon>
    </lineage>
</organism>
<dbReference type="GO" id="GO:0006535">
    <property type="term" value="P:cysteine biosynthetic process from serine"/>
    <property type="evidence" value="ECO:0007669"/>
    <property type="project" value="TreeGrafter"/>
</dbReference>
<evidence type="ECO:0000256" key="6">
    <source>
        <dbReference type="RuleBase" id="RU362118"/>
    </source>
</evidence>
<feature type="region of interest" description="Disordered" evidence="7">
    <location>
        <begin position="1"/>
        <end position="21"/>
    </location>
</feature>
<dbReference type="InterPro" id="IPR000277">
    <property type="entry name" value="Cys/Met-Metab_PyrdxlP-dep_enz"/>
</dbReference>
<reference evidence="8 9" key="1">
    <citation type="submission" date="2020-04" db="EMBL/GenBank/DDBJ databases">
        <title>Sequencing and Assembly of C. fimi.</title>
        <authorList>
            <person name="Ramsey A.R."/>
        </authorList>
    </citation>
    <scope>NUCLEOTIDE SEQUENCE [LARGE SCALE GENOMIC DNA]</scope>
    <source>
        <strain evidence="8 9">SB</strain>
    </source>
</reference>
<dbReference type="InterPro" id="IPR015421">
    <property type="entry name" value="PyrdxlP-dep_Trfase_major"/>
</dbReference>
<proteinExistence type="inferred from homology"/>
<dbReference type="GO" id="GO:0030170">
    <property type="term" value="F:pyridoxal phosphate binding"/>
    <property type="evidence" value="ECO:0007669"/>
    <property type="project" value="InterPro"/>
</dbReference>
<dbReference type="PIRSF" id="PIRSF001434">
    <property type="entry name" value="CGS"/>
    <property type="match status" value="1"/>
</dbReference>
<dbReference type="InterPro" id="IPR015422">
    <property type="entry name" value="PyrdxlP-dep_Trfase_small"/>
</dbReference>
<gene>
    <name evidence="8" type="ORF">HIR71_09800</name>
</gene>
<dbReference type="GO" id="GO:0071269">
    <property type="term" value="P:L-homocysteine biosynthetic process"/>
    <property type="evidence" value="ECO:0007669"/>
    <property type="project" value="TreeGrafter"/>
</dbReference>
<keyword evidence="3" id="KW-0808">Transferase</keyword>
<feature type="region of interest" description="Disordered" evidence="7">
    <location>
        <begin position="428"/>
        <end position="454"/>
    </location>
</feature>
<dbReference type="Pfam" id="PF01053">
    <property type="entry name" value="Cys_Met_Meta_PP"/>
    <property type="match status" value="1"/>
</dbReference>
<evidence type="ECO:0000256" key="7">
    <source>
        <dbReference type="SAM" id="MobiDB-lite"/>
    </source>
</evidence>
<evidence type="ECO:0000313" key="8">
    <source>
        <dbReference type="EMBL" id="NMR20504.1"/>
    </source>
</evidence>
<name>A0A7Y0QI34_CELFI</name>
<feature type="compositionally biased region" description="Low complexity" evidence="7">
    <location>
        <begin position="437"/>
        <end position="448"/>
    </location>
</feature>
<dbReference type="InterPro" id="IPR006235">
    <property type="entry name" value="OAc-hSer/O-AcSer_sulfhydrylase"/>
</dbReference>
<dbReference type="Gene3D" id="3.90.1150.10">
    <property type="entry name" value="Aspartate Aminotransferase, domain 1"/>
    <property type="match status" value="1"/>
</dbReference>
<evidence type="ECO:0000256" key="2">
    <source>
        <dbReference type="ARBA" id="ARBA00009077"/>
    </source>
</evidence>
<comment type="similarity">
    <text evidence="2 6">Belongs to the trans-sulfuration enzymes family.</text>
</comment>
<comment type="caution">
    <text evidence="8">The sequence shown here is derived from an EMBL/GenBank/DDBJ whole genome shotgun (WGS) entry which is preliminary data.</text>
</comment>
<dbReference type="SUPFAM" id="SSF53383">
    <property type="entry name" value="PLP-dependent transferases"/>
    <property type="match status" value="1"/>
</dbReference>
<protein>
    <recommendedName>
        <fullName evidence="10">O-acetylhomoserine/O-acetylserine sulfhydrylase</fullName>
    </recommendedName>
</protein>
<dbReference type="PANTHER" id="PTHR43797:SF2">
    <property type="entry name" value="HOMOCYSTEINE_CYSTEINE SYNTHASE"/>
    <property type="match status" value="1"/>
</dbReference>
<evidence type="ECO:0008006" key="10">
    <source>
        <dbReference type="Google" id="ProtNLM"/>
    </source>
</evidence>
<dbReference type="InterPro" id="IPR015424">
    <property type="entry name" value="PyrdxlP-dep_Trfase"/>
</dbReference>